<dbReference type="PANTHER" id="PTHR10937:SF0">
    <property type="entry name" value="GLUTAMINE--FRUCTOSE-6-PHOSPHATE TRANSAMINASE (ISOMERIZING)"/>
    <property type="match status" value="1"/>
</dbReference>
<feature type="initiator methionine" description="Removed" evidence="10">
    <location>
        <position position="1"/>
    </location>
</feature>
<dbReference type="Gene3D" id="3.40.50.10490">
    <property type="entry name" value="Glucose-6-phosphate isomerase like protein, domain 1"/>
    <property type="match status" value="2"/>
</dbReference>
<comment type="subunit">
    <text evidence="10">Homodimer.</text>
</comment>
<feature type="active site" description="Nucleophile; for GATase activity" evidence="10">
    <location>
        <position position="2"/>
    </location>
</feature>
<dbReference type="NCBIfam" id="TIGR01135">
    <property type="entry name" value="glmS"/>
    <property type="match status" value="1"/>
</dbReference>
<dbReference type="NCBIfam" id="NF001484">
    <property type="entry name" value="PRK00331.1"/>
    <property type="match status" value="1"/>
</dbReference>
<name>A0AAU8AT45_9RHOB</name>
<dbReference type="Pfam" id="PF01380">
    <property type="entry name" value="SIS"/>
    <property type="match status" value="2"/>
</dbReference>
<evidence type="ECO:0000259" key="11">
    <source>
        <dbReference type="PROSITE" id="PS51278"/>
    </source>
</evidence>
<evidence type="ECO:0000256" key="2">
    <source>
        <dbReference type="ARBA" id="ARBA00004496"/>
    </source>
</evidence>
<dbReference type="HAMAP" id="MF_00164">
    <property type="entry name" value="GlmS"/>
    <property type="match status" value="1"/>
</dbReference>
<comment type="catalytic activity">
    <reaction evidence="1 10">
        <text>D-fructose 6-phosphate + L-glutamine = D-glucosamine 6-phosphate + L-glutamate</text>
        <dbReference type="Rhea" id="RHEA:13237"/>
        <dbReference type="ChEBI" id="CHEBI:29985"/>
        <dbReference type="ChEBI" id="CHEBI:58359"/>
        <dbReference type="ChEBI" id="CHEBI:58725"/>
        <dbReference type="ChEBI" id="CHEBI:61527"/>
        <dbReference type="EC" id="2.6.1.16"/>
    </reaction>
</comment>
<keyword evidence="8" id="KW-0677">Repeat</keyword>
<dbReference type="GO" id="GO:0004360">
    <property type="term" value="F:glutamine-fructose-6-phosphate transaminase (isomerizing) activity"/>
    <property type="evidence" value="ECO:0007669"/>
    <property type="project" value="UniProtKB-UniRule"/>
</dbReference>
<keyword evidence="6 10" id="KW-0032">Aminotransferase</keyword>
<keyword evidence="9" id="KW-0315">Glutamine amidotransferase</keyword>
<comment type="subcellular location">
    <subcellularLocation>
        <location evidence="2 10">Cytoplasm</location>
    </subcellularLocation>
</comment>
<dbReference type="PROSITE" id="PS51278">
    <property type="entry name" value="GATASE_TYPE_2"/>
    <property type="match status" value="1"/>
</dbReference>
<dbReference type="InterPro" id="IPR035466">
    <property type="entry name" value="GlmS/AgaS_SIS"/>
</dbReference>
<dbReference type="AlphaFoldDB" id="A0AAU8AT45"/>
<dbReference type="InterPro" id="IPR047084">
    <property type="entry name" value="GFAT_N"/>
</dbReference>
<proteinExistence type="inferred from homology"/>
<dbReference type="RefSeq" id="WP_353476568.1">
    <property type="nucleotide sequence ID" value="NZ_CP123389.1"/>
</dbReference>
<dbReference type="GO" id="GO:0046349">
    <property type="term" value="P:amino sugar biosynthetic process"/>
    <property type="evidence" value="ECO:0007669"/>
    <property type="project" value="UniProtKB-ARBA"/>
</dbReference>
<evidence type="ECO:0000256" key="6">
    <source>
        <dbReference type="ARBA" id="ARBA00022576"/>
    </source>
</evidence>
<evidence type="ECO:0000256" key="7">
    <source>
        <dbReference type="ARBA" id="ARBA00022679"/>
    </source>
</evidence>
<evidence type="ECO:0000313" key="13">
    <source>
        <dbReference type="EMBL" id="XCC97677.1"/>
    </source>
</evidence>
<keyword evidence="5 10" id="KW-0963">Cytoplasm</keyword>
<dbReference type="GO" id="GO:0005829">
    <property type="term" value="C:cytosol"/>
    <property type="evidence" value="ECO:0007669"/>
    <property type="project" value="TreeGrafter"/>
</dbReference>
<dbReference type="InterPro" id="IPR005855">
    <property type="entry name" value="GFAT"/>
</dbReference>
<dbReference type="GO" id="GO:0006487">
    <property type="term" value="P:protein N-linked glycosylation"/>
    <property type="evidence" value="ECO:0007669"/>
    <property type="project" value="TreeGrafter"/>
</dbReference>
<sequence length="607" mass="64241">MCGIVGVLMKKPAAPVMLEALRRLEYRGYDSAGLATLAGGSLQRRRAAGRISALSQLLDSEPLAGTIGIGHTRWATHGAASQHNAHPHRSGPVVVVHNGIIENWRALRDELIAGGCVFESETDSEVIAHLCATLLARGLDPRRAAMETISRLVGAYALCLLFEGAEDMMICARRGSPLAIGYGEGEMFVGSDALALGPLTDRICYLADGDCAVLTRTGAEVFDASGAPVQRPIQTVPMEAVLVDKAGYRHFMAKEIHEQPTVAGYALARHLSADRRHVVSAAAAIDWRTLPRLSIAACGTAFYAAQVAKWWFETIARLPVDVEIASEFRYRQPPMTEGGATLVVSQSGETADTLAALRYARSAGQTVLGVVNVENSTIAREADMAIPIHAGPEIGVASTKAFTTQLIALACLAIHAARSRQAITPETAAALIDALSSAPRLIAEAIALEDQIAVAARDIAETESALFIGRGTMHALALEGALKLKELTYIHAEGHAAGELKHGSIALVDATRPIIALAPHDDLFEKTASNISEVAARGGRILLITDRNGAALAGAEAARTLVLPEVPDFIAPLVYAIPVQLLAYHAAVQRGTDVDQPRNLAKSVTVE</sequence>
<evidence type="ECO:0000256" key="3">
    <source>
        <dbReference type="ARBA" id="ARBA00012916"/>
    </source>
</evidence>
<dbReference type="FunFam" id="3.40.50.10490:FF:000001">
    <property type="entry name" value="Glutamine--fructose-6-phosphate aminotransferase [isomerizing]"/>
    <property type="match status" value="1"/>
</dbReference>
<dbReference type="InterPro" id="IPR001347">
    <property type="entry name" value="SIS_dom"/>
</dbReference>
<dbReference type="Gene3D" id="3.60.20.10">
    <property type="entry name" value="Glutamine Phosphoribosylpyrophosphate, subunit 1, domain 1"/>
    <property type="match status" value="1"/>
</dbReference>
<dbReference type="EMBL" id="CP123389">
    <property type="protein sequence ID" value="XCC97677.1"/>
    <property type="molecule type" value="Genomic_DNA"/>
</dbReference>
<dbReference type="SUPFAM" id="SSF53697">
    <property type="entry name" value="SIS domain"/>
    <property type="match status" value="1"/>
</dbReference>
<geneLocation type="plasmid" evidence="13">
    <name>unnamed4</name>
</geneLocation>
<dbReference type="EC" id="2.6.1.16" evidence="3 10"/>
<comment type="function">
    <text evidence="10">Catalyzes the first step in hexosamine metabolism, converting fructose-6P into glucosamine-6P using glutamine as a nitrogen source.</text>
</comment>
<dbReference type="GO" id="GO:0006047">
    <property type="term" value="P:UDP-N-acetylglucosamine metabolic process"/>
    <property type="evidence" value="ECO:0007669"/>
    <property type="project" value="TreeGrafter"/>
</dbReference>
<dbReference type="InterPro" id="IPR035490">
    <property type="entry name" value="GlmS/FrlB_SIS"/>
</dbReference>
<organism evidence="13">
    <name type="scientific">Alloyangia sp. H15</name>
    <dbReference type="NCBI Taxonomy" id="3029062"/>
    <lineage>
        <taxon>Bacteria</taxon>
        <taxon>Pseudomonadati</taxon>
        <taxon>Pseudomonadota</taxon>
        <taxon>Alphaproteobacteria</taxon>
        <taxon>Rhodobacterales</taxon>
        <taxon>Roseobacteraceae</taxon>
        <taxon>Alloyangia</taxon>
    </lineage>
</organism>
<dbReference type="GO" id="GO:0005975">
    <property type="term" value="P:carbohydrate metabolic process"/>
    <property type="evidence" value="ECO:0007669"/>
    <property type="project" value="UniProtKB-UniRule"/>
</dbReference>
<protein>
    <recommendedName>
        <fullName evidence="4 10">Glutamine--fructose-6-phosphate aminotransferase [isomerizing]</fullName>
        <ecNumber evidence="3 10">2.6.1.16</ecNumber>
    </recommendedName>
    <alternativeName>
        <fullName evidence="10">D-fructose-6-phosphate amidotransferase</fullName>
    </alternativeName>
    <alternativeName>
        <fullName evidence="10">GFAT</fullName>
    </alternativeName>
    <alternativeName>
        <fullName evidence="10">Glucosamine-6-phosphate synthase</fullName>
    </alternativeName>
    <alternativeName>
        <fullName evidence="10">Hexosephosphate aminotransferase</fullName>
    </alternativeName>
    <alternativeName>
        <fullName evidence="10">L-glutamine--D-fructose-6-phosphate amidotransferase</fullName>
    </alternativeName>
</protein>
<dbReference type="InterPro" id="IPR017932">
    <property type="entry name" value="GATase_2_dom"/>
</dbReference>
<gene>
    <name evidence="10 13" type="primary">glmS</name>
    <name evidence="13" type="ORF">PVT71_27650</name>
</gene>
<dbReference type="FunFam" id="3.40.50.10490:FF:000002">
    <property type="entry name" value="Glutamine--fructose-6-phosphate aminotransferase [isomerizing]"/>
    <property type="match status" value="1"/>
</dbReference>
<dbReference type="InterPro" id="IPR046348">
    <property type="entry name" value="SIS_dom_sf"/>
</dbReference>
<evidence type="ECO:0000256" key="10">
    <source>
        <dbReference type="HAMAP-Rule" id="MF_00164"/>
    </source>
</evidence>
<evidence type="ECO:0000256" key="4">
    <source>
        <dbReference type="ARBA" id="ARBA00016090"/>
    </source>
</evidence>
<dbReference type="CDD" id="cd00714">
    <property type="entry name" value="GFAT"/>
    <property type="match status" value="1"/>
</dbReference>
<evidence type="ECO:0000256" key="1">
    <source>
        <dbReference type="ARBA" id="ARBA00001031"/>
    </source>
</evidence>
<dbReference type="GO" id="GO:0006002">
    <property type="term" value="P:fructose 6-phosphate metabolic process"/>
    <property type="evidence" value="ECO:0007669"/>
    <property type="project" value="TreeGrafter"/>
</dbReference>
<evidence type="ECO:0000256" key="8">
    <source>
        <dbReference type="ARBA" id="ARBA00022737"/>
    </source>
</evidence>
<evidence type="ECO:0000256" key="5">
    <source>
        <dbReference type="ARBA" id="ARBA00022490"/>
    </source>
</evidence>
<feature type="domain" description="SIS" evidence="12">
    <location>
        <begin position="455"/>
        <end position="597"/>
    </location>
</feature>
<feature type="domain" description="SIS" evidence="12">
    <location>
        <begin position="281"/>
        <end position="422"/>
    </location>
</feature>
<dbReference type="CDD" id="cd05008">
    <property type="entry name" value="SIS_GlmS_GlmD_1"/>
    <property type="match status" value="1"/>
</dbReference>
<dbReference type="SUPFAM" id="SSF56235">
    <property type="entry name" value="N-terminal nucleophile aminohydrolases (Ntn hydrolases)"/>
    <property type="match status" value="1"/>
</dbReference>
<keyword evidence="13" id="KW-0614">Plasmid</keyword>
<dbReference type="PROSITE" id="PS51464">
    <property type="entry name" value="SIS"/>
    <property type="match status" value="2"/>
</dbReference>
<dbReference type="InterPro" id="IPR029055">
    <property type="entry name" value="Ntn_hydrolases_N"/>
</dbReference>
<reference evidence="13" key="1">
    <citation type="submission" date="2023-02" db="EMBL/GenBank/DDBJ databases">
        <title>Description and genomic characterization of Salipiger bruguierae sp. nov., isolated from the sediment of mangrove plant Bruguiera sexangula.</title>
        <authorList>
            <person name="Long M."/>
        </authorList>
    </citation>
    <scope>NUCLEOTIDE SEQUENCE</scope>
    <source>
        <strain evidence="13">H15</strain>
        <plasmid evidence="13">unnamed4</plasmid>
    </source>
</reference>
<dbReference type="CDD" id="cd05009">
    <property type="entry name" value="SIS_GlmS_GlmD_2"/>
    <property type="match status" value="1"/>
</dbReference>
<evidence type="ECO:0000256" key="9">
    <source>
        <dbReference type="ARBA" id="ARBA00022962"/>
    </source>
</evidence>
<dbReference type="FunFam" id="3.60.20.10:FF:000006">
    <property type="entry name" value="Glutamine--fructose-6-phosphate aminotransferase [isomerizing]"/>
    <property type="match status" value="1"/>
</dbReference>
<evidence type="ECO:0000259" key="12">
    <source>
        <dbReference type="PROSITE" id="PS51464"/>
    </source>
</evidence>
<accession>A0AAU8AT45</accession>
<feature type="active site" description="For Fru-6P isomerization activity" evidence="10">
    <location>
        <position position="602"/>
    </location>
</feature>
<dbReference type="PANTHER" id="PTHR10937">
    <property type="entry name" value="GLUCOSAMINE--FRUCTOSE-6-PHOSPHATE AMINOTRANSFERASE, ISOMERIZING"/>
    <property type="match status" value="1"/>
</dbReference>
<dbReference type="Pfam" id="PF13522">
    <property type="entry name" value="GATase_6"/>
    <property type="match status" value="1"/>
</dbReference>
<dbReference type="GO" id="GO:0097367">
    <property type="term" value="F:carbohydrate derivative binding"/>
    <property type="evidence" value="ECO:0007669"/>
    <property type="project" value="InterPro"/>
</dbReference>
<keyword evidence="7 10" id="KW-0808">Transferase</keyword>
<feature type="domain" description="Glutamine amidotransferase type-2" evidence="11">
    <location>
        <begin position="2"/>
        <end position="217"/>
    </location>
</feature>